<dbReference type="Proteomes" id="UP000324907">
    <property type="component" value="Unassembled WGS sequence"/>
</dbReference>
<dbReference type="SUPFAM" id="SSF48403">
    <property type="entry name" value="Ankyrin repeat"/>
    <property type="match status" value="1"/>
</dbReference>
<dbReference type="EMBL" id="VLTN01000033">
    <property type="protein sequence ID" value="KAA0150621.1"/>
    <property type="molecule type" value="Genomic_DNA"/>
</dbReference>
<reference evidence="4" key="2">
    <citation type="submission" date="2021-01" db="EMBL/GenBank/DDBJ databases">
        <authorList>
            <person name="Corre E."/>
            <person name="Pelletier E."/>
            <person name="Niang G."/>
            <person name="Scheremetjew M."/>
            <person name="Finn R."/>
            <person name="Kale V."/>
            <person name="Holt S."/>
            <person name="Cochrane G."/>
            <person name="Meng A."/>
            <person name="Brown T."/>
            <person name="Cohen L."/>
        </authorList>
    </citation>
    <scope>NUCLEOTIDE SEQUENCE</scope>
    <source>
        <strain evidence="4">E4-10</strain>
    </source>
</reference>
<evidence type="ECO:0000313" key="9">
    <source>
        <dbReference type="Proteomes" id="UP000324907"/>
    </source>
</evidence>
<reference evidence="8 9" key="1">
    <citation type="submission" date="2019-07" db="EMBL/GenBank/DDBJ databases">
        <title>Genomes of Cafeteria roenbergensis.</title>
        <authorList>
            <person name="Fischer M.G."/>
            <person name="Hackl T."/>
            <person name="Roman M."/>
        </authorList>
    </citation>
    <scope>NUCLEOTIDE SEQUENCE [LARGE SCALE GENOMIC DNA]</scope>
    <source>
        <strain evidence="5 8">BVI</strain>
        <strain evidence="7 10">Cflag</strain>
        <strain evidence="6 9">RCC970-E3</strain>
    </source>
</reference>
<dbReference type="InterPro" id="IPR002110">
    <property type="entry name" value="Ankyrin_rpt"/>
</dbReference>
<dbReference type="PANTHER" id="PTHR24141:SF1">
    <property type="entry name" value="2-5A-DEPENDENT RIBONUCLEASE"/>
    <property type="match status" value="1"/>
</dbReference>
<dbReference type="PANTHER" id="PTHR24141">
    <property type="entry name" value="2-5A-DEPENDENT RIBONUCLEASE"/>
    <property type="match status" value="1"/>
</dbReference>
<dbReference type="EMBL" id="VLTM01000042">
    <property type="protein sequence ID" value="KAA0160622.1"/>
    <property type="molecule type" value="Genomic_DNA"/>
</dbReference>
<evidence type="ECO:0000313" key="6">
    <source>
        <dbReference type="EMBL" id="KAA0160393.1"/>
    </source>
</evidence>
<evidence type="ECO:0000313" key="7">
    <source>
        <dbReference type="EMBL" id="KAA0160622.1"/>
    </source>
</evidence>
<keyword evidence="2 3" id="KW-0040">ANK repeat</keyword>
<evidence type="ECO:0000313" key="10">
    <source>
        <dbReference type="Proteomes" id="UP000325113"/>
    </source>
</evidence>
<dbReference type="SMART" id="SM00248">
    <property type="entry name" value="ANK"/>
    <property type="match status" value="4"/>
</dbReference>
<dbReference type="Proteomes" id="UP000325113">
    <property type="component" value="Unassembled WGS sequence"/>
</dbReference>
<evidence type="ECO:0000256" key="2">
    <source>
        <dbReference type="ARBA" id="ARBA00023043"/>
    </source>
</evidence>
<gene>
    <name evidence="4" type="ORF">CROE0942_LOCUS4561</name>
    <name evidence="6" type="ORF">FNF28_05472</name>
    <name evidence="5" type="ORF">FNF29_05196</name>
    <name evidence="7" type="ORF">FNF31_04173</name>
</gene>
<evidence type="ECO:0000313" key="4">
    <source>
        <dbReference type="EMBL" id="CAD8560225.1"/>
    </source>
</evidence>
<dbReference type="GO" id="GO:0003723">
    <property type="term" value="F:RNA binding"/>
    <property type="evidence" value="ECO:0007669"/>
    <property type="project" value="TreeGrafter"/>
</dbReference>
<dbReference type="InterPro" id="IPR036770">
    <property type="entry name" value="Ankyrin_rpt-contain_sf"/>
</dbReference>
<feature type="repeat" description="ANK" evidence="3">
    <location>
        <begin position="152"/>
        <end position="186"/>
    </location>
</feature>
<dbReference type="GO" id="GO:0004540">
    <property type="term" value="F:RNA nuclease activity"/>
    <property type="evidence" value="ECO:0007669"/>
    <property type="project" value="TreeGrafter"/>
</dbReference>
<evidence type="ECO:0000313" key="8">
    <source>
        <dbReference type="Proteomes" id="UP000323011"/>
    </source>
</evidence>
<dbReference type="PROSITE" id="PS50297">
    <property type="entry name" value="ANK_REP_REGION"/>
    <property type="match status" value="1"/>
</dbReference>
<dbReference type="EMBL" id="HBET01006799">
    <property type="protein sequence ID" value="CAD8560225.1"/>
    <property type="molecule type" value="Transcribed_RNA"/>
</dbReference>
<evidence type="ECO:0000256" key="1">
    <source>
        <dbReference type="ARBA" id="ARBA00022737"/>
    </source>
</evidence>
<organism evidence="7 10">
    <name type="scientific">Cafeteria roenbergensis</name>
    <name type="common">Marine flagellate</name>
    <dbReference type="NCBI Taxonomy" id="33653"/>
    <lineage>
        <taxon>Eukaryota</taxon>
        <taxon>Sar</taxon>
        <taxon>Stramenopiles</taxon>
        <taxon>Bigyra</taxon>
        <taxon>Opalozoa</taxon>
        <taxon>Bicosoecida</taxon>
        <taxon>Cafeteriaceae</taxon>
        <taxon>Cafeteria</taxon>
    </lineage>
</organism>
<dbReference type="Pfam" id="PF12796">
    <property type="entry name" value="Ank_2"/>
    <property type="match status" value="2"/>
</dbReference>
<protein>
    <submittedName>
        <fullName evidence="7">Uncharacterized protein</fullName>
    </submittedName>
</protein>
<evidence type="ECO:0000313" key="5">
    <source>
        <dbReference type="EMBL" id="KAA0150621.1"/>
    </source>
</evidence>
<dbReference type="EMBL" id="VLTL01000111">
    <property type="protein sequence ID" value="KAA0160393.1"/>
    <property type="molecule type" value="Genomic_DNA"/>
</dbReference>
<dbReference type="GO" id="GO:0006396">
    <property type="term" value="P:RNA processing"/>
    <property type="evidence" value="ECO:0007669"/>
    <property type="project" value="TreeGrafter"/>
</dbReference>
<accession>A0A5A8D561</accession>
<sequence>MAAAASAGPPAGKGPSHEVMQLALDAARRDDGPALKDLLAEHPSLANASDDAGTTLAKAAASEGSLSCLRIALSAGADPNANPLGSRTALMAAAATAREPCVEALLHAGANPNIVLPDTGTTALMMSARLGAALCLEHLLRAGARHSATDREGRSALRIAVDVGPKATAAVKVLLRHGADPEQEAADGLSAMEAARVRGDAGLFTAMERAVAAAARLQAAGGATLKAAIRSAQLEADLEGTSIDEAGLRARAADIMKEWEAARAGRKP</sequence>
<proteinExistence type="predicted"/>
<evidence type="ECO:0000256" key="3">
    <source>
        <dbReference type="PROSITE-ProRule" id="PRU00023"/>
    </source>
</evidence>
<name>A0A5A8D561_CAFRO</name>
<keyword evidence="1" id="KW-0677">Repeat</keyword>
<dbReference type="AlphaFoldDB" id="A0A5A8D561"/>
<dbReference type="Gene3D" id="1.25.40.20">
    <property type="entry name" value="Ankyrin repeat-containing domain"/>
    <property type="match status" value="1"/>
</dbReference>
<feature type="repeat" description="ANK" evidence="3">
    <location>
        <begin position="119"/>
        <end position="151"/>
    </location>
</feature>
<dbReference type="Proteomes" id="UP000323011">
    <property type="component" value="Unassembled WGS sequence"/>
</dbReference>
<keyword evidence="8" id="KW-1185">Reference proteome</keyword>
<dbReference type="PROSITE" id="PS50088">
    <property type="entry name" value="ANK_REPEAT"/>
    <property type="match status" value="2"/>
</dbReference>